<proteinExistence type="predicted"/>
<dbReference type="EMBL" id="JADCNM010000002">
    <property type="protein sequence ID" value="KAG0494087.1"/>
    <property type="molecule type" value="Genomic_DNA"/>
</dbReference>
<dbReference type="Proteomes" id="UP000639772">
    <property type="component" value="Unassembled WGS sequence"/>
</dbReference>
<gene>
    <name evidence="2" type="ORF">HPP92_005081</name>
</gene>
<feature type="region of interest" description="Disordered" evidence="1">
    <location>
        <begin position="18"/>
        <end position="44"/>
    </location>
</feature>
<evidence type="ECO:0000313" key="2">
    <source>
        <dbReference type="EMBL" id="KAG0494087.1"/>
    </source>
</evidence>
<evidence type="ECO:0000256" key="1">
    <source>
        <dbReference type="SAM" id="MobiDB-lite"/>
    </source>
</evidence>
<protein>
    <submittedName>
        <fullName evidence="2">Uncharacterized protein</fullName>
    </submittedName>
</protein>
<organism evidence="2 3">
    <name type="scientific">Vanilla planifolia</name>
    <name type="common">Vanilla</name>
    <dbReference type="NCBI Taxonomy" id="51239"/>
    <lineage>
        <taxon>Eukaryota</taxon>
        <taxon>Viridiplantae</taxon>
        <taxon>Streptophyta</taxon>
        <taxon>Embryophyta</taxon>
        <taxon>Tracheophyta</taxon>
        <taxon>Spermatophyta</taxon>
        <taxon>Magnoliopsida</taxon>
        <taxon>Liliopsida</taxon>
        <taxon>Asparagales</taxon>
        <taxon>Orchidaceae</taxon>
        <taxon>Vanilloideae</taxon>
        <taxon>Vanilleae</taxon>
        <taxon>Vanilla</taxon>
    </lineage>
</organism>
<dbReference type="AlphaFoldDB" id="A0A835RYT0"/>
<name>A0A835RYT0_VANPL</name>
<comment type="caution">
    <text evidence="2">The sequence shown here is derived from an EMBL/GenBank/DDBJ whole genome shotgun (WGS) entry which is preliminary data.</text>
</comment>
<reference evidence="2 3" key="1">
    <citation type="journal article" date="2020" name="Nat. Food">
        <title>A phased Vanilla planifolia genome enables genetic improvement of flavour and production.</title>
        <authorList>
            <person name="Hasing T."/>
            <person name="Tang H."/>
            <person name="Brym M."/>
            <person name="Khazi F."/>
            <person name="Huang T."/>
            <person name="Chambers A.H."/>
        </authorList>
    </citation>
    <scope>NUCLEOTIDE SEQUENCE [LARGE SCALE GENOMIC DNA]</scope>
    <source>
        <tissue evidence="2">Leaf</tissue>
    </source>
</reference>
<sequence>MGRRDPLKLKPALDGEARMSNLRRERKGRLRRSGCGRGESGAPSFPLRFLTAPFPPIFSPVFKYGINILFGFTVEHEVWMARDD</sequence>
<accession>A0A835RYT0</accession>
<evidence type="ECO:0000313" key="3">
    <source>
        <dbReference type="Proteomes" id="UP000639772"/>
    </source>
</evidence>
<feature type="compositionally biased region" description="Basic residues" evidence="1">
    <location>
        <begin position="24"/>
        <end position="34"/>
    </location>
</feature>